<protein>
    <recommendedName>
        <fullName evidence="2">Peptidase A2 domain-containing protein</fullName>
    </recommendedName>
</protein>
<proteinExistence type="predicted"/>
<dbReference type="AlphaFoldDB" id="X1HVK3"/>
<dbReference type="Gene3D" id="3.10.450.50">
    <property type="match status" value="1"/>
</dbReference>
<dbReference type="Gene3D" id="2.40.70.10">
    <property type="entry name" value="Acid Proteases"/>
    <property type="match status" value="1"/>
</dbReference>
<gene>
    <name evidence="1" type="ORF">S03H2_35583</name>
</gene>
<dbReference type="SUPFAM" id="SSF103642">
    <property type="entry name" value="Sec-C motif"/>
    <property type="match status" value="1"/>
</dbReference>
<accession>X1HVK3</accession>
<dbReference type="SUPFAM" id="SSF50630">
    <property type="entry name" value="Acid proteases"/>
    <property type="match status" value="1"/>
</dbReference>
<comment type="caution">
    <text evidence="1">The sequence shown here is derived from an EMBL/GenBank/DDBJ whole genome shotgun (WGS) entry which is preliminary data.</text>
</comment>
<dbReference type="EMBL" id="BARU01021781">
    <property type="protein sequence ID" value="GAH49333.1"/>
    <property type="molecule type" value="Genomic_DNA"/>
</dbReference>
<evidence type="ECO:0000313" key="1">
    <source>
        <dbReference type="EMBL" id="GAH49333.1"/>
    </source>
</evidence>
<name>X1HVK3_9ZZZZ</name>
<reference evidence="1" key="1">
    <citation type="journal article" date="2014" name="Front. Microbiol.">
        <title>High frequency of phylogenetically diverse reductive dehalogenase-homologous genes in deep subseafloor sedimentary metagenomes.</title>
        <authorList>
            <person name="Kawai M."/>
            <person name="Futagami T."/>
            <person name="Toyoda A."/>
            <person name="Takaki Y."/>
            <person name="Nishi S."/>
            <person name="Hori S."/>
            <person name="Arai W."/>
            <person name="Tsubouchi T."/>
            <person name="Morono Y."/>
            <person name="Uchiyama I."/>
            <person name="Ito T."/>
            <person name="Fujiyama A."/>
            <person name="Inagaki F."/>
            <person name="Takami H."/>
        </authorList>
    </citation>
    <scope>NUCLEOTIDE SEQUENCE</scope>
    <source>
        <strain evidence="1">Expedition CK06-06</strain>
    </source>
</reference>
<dbReference type="InterPro" id="IPR021109">
    <property type="entry name" value="Peptidase_aspartic_dom_sf"/>
</dbReference>
<dbReference type="Pfam" id="PF02810">
    <property type="entry name" value="SEC-C"/>
    <property type="match status" value="1"/>
</dbReference>
<dbReference type="InterPro" id="IPR004027">
    <property type="entry name" value="SEC_C_motif"/>
</dbReference>
<organism evidence="1">
    <name type="scientific">marine sediment metagenome</name>
    <dbReference type="NCBI Taxonomy" id="412755"/>
    <lineage>
        <taxon>unclassified sequences</taxon>
        <taxon>metagenomes</taxon>
        <taxon>ecological metagenomes</taxon>
    </lineage>
</organism>
<dbReference type="Pfam" id="PF13975">
    <property type="entry name" value="gag-asp_proteas"/>
    <property type="match status" value="1"/>
</dbReference>
<sequence>MNKVGVARAFAPPEPSPTLIPKNFHAIWDTGATNTVITQKVVQECDLRTTGMTWTHHAQGVTLANTYLVSIFLPNKVVFGQIRATEGILPHQADMLIGMDIIARGDFAVTNYDGKTVFSFRMPSVEQIDFVEQLRKGQPARVPPKIGRNAPCPCGSGKKYKNCCLKK</sequence>
<evidence type="ECO:0008006" key="2">
    <source>
        <dbReference type="Google" id="ProtNLM"/>
    </source>
</evidence>